<keyword evidence="2" id="KW-1185">Reference proteome</keyword>
<dbReference type="Proteomes" id="UP000027997">
    <property type="component" value="Unassembled WGS sequence"/>
</dbReference>
<accession>A0A081KDQ0</accession>
<reference evidence="1 2" key="1">
    <citation type="submission" date="2014-06" db="EMBL/GenBank/DDBJ databases">
        <title>Whole Genome Sequences of Three Symbiotic Endozoicomonas Bacteria.</title>
        <authorList>
            <person name="Neave M.J."/>
            <person name="Apprill A."/>
            <person name="Voolstra C.R."/>
        </authorList>
    </citation>
    <scope>NUCLEOTIDE SEQUENCE [LARGE SCALE GENOMIC DNA]</scope>
    <source>
        <strain evidence="1 2">DSM 22380</strain>
    </source>
</reference>
<organism evidence="1 2">
    <name type="scientific">Endozoicomonas elysicola</name>
    <dbReference type="NCBI Taxonomy" id="305900"/>
    <lineage>
        <taxon>Bacteria</taxon>
        <taxon>Pseudomonadati</taxon>
        <taxon>Pseudomonadota</taxon>
        <taxon>Gammaproteobacteria</taxon>
        <taxon>Oceanospirillales</taxon>
        <taxon>Endozoicomonadaceae</taxon>
        <taxon>Endozoicomonas</taxon>
    </lineage>
</organism>
<comment type="caution">
    <text evidence="1">The sequence shown here is derived from an EMBL/GenBank/DDBJ whole genome shotgun (WGS) entry which is preliminary data.</text>
</comment>
<dbReference type="EMBL" id="JOJP01000001">
    <property type="protein sequence ID" value="KEI72276.1"/>
    <property type="molecule type" value="Genomic_DNA"/>
</dbReference>
<dbReference type="AlphaFoldDB" id="A0A081KDQ0"/>
<gene>
    <name evidence="1" type="ORF">GV64_17420</name>
</gene>
<evidence type="ECO:0000313" key="1">
    <source>
        <dbReference type="EMBL" id="KEI72276.1"/>
    </source>
</evidence>
<evidence type="ECO:0000313" key="2">
    <source>
        <dbReference type="Proteomes" id="UP000027997"/>
    </source>
</evidence>
<sequence length="59" mass="6974">MHSKRAETTKQLTLKGEQIFLDIMMQKYLVDVHTLLDIGERTMMEKWFPIIFSIHLPGI</sequence>
<proteinExistence type="predicted"/>
<protein>
    <submittedName>
        <fullName evidence="1">Uncharacterized protein</fullName>
    </submittedName>
</protein>
<name>A0A081KDQ0_9GAMM</name>